<name>A0A811RKF5_9POAL</name>
<dbReference type="AlphaFoldDB" id="A0A811RKF5"/>
<keyword evidence="3" id="KW-1185">Reference proteome</keyword>
<dbReference type="Proteomes" id="UP000604825">
    <property type="component" value="Unassembled WGS sequence"/>
</dbReference>
<dbReference type="EMBL" id="CAJGYO010000015">
    <property type="protein sequence ID" value="CAD6270493.1"/>
    <property type="molecule type" value="Genomic_DNA"/>
</dbReference>
<sequence length="122" mass="13054">MASLLRVSRGFARAARHVAAPVARLGSGGAAPSDLPRSHRLSFLRGGSAVDAPPLGSAMSSHTDAPSPPASDVSGTTDKEQQQFIQYCIRGEVHGWSKREISIRYLIHLVFGGHVTYARFIT</sequence>
<comment type="caution">
    <text evidence="2">The sequence shown here is derived from an EMBL/GenBank/DDBJ whole genome shotgun (WGS) entry which is preliminary data.</text>
</comment>
<proteinExistence type="predicted"/>
<evidence type="ECO:0000313" key="3">
    <source>
        <dbReference type="Proteomes" id="UP000604825"/>
    </source>
</evidence>
<gene>
    <name evidence="2" type="ORF">NCGR_LOCUS53785</name>
</gene>
<evidence type="ECO:0000256" key="1">
    <source>
        <dbReference type="SAM" id="MobiDB-lite"/>
    </source>
</evidence>
<organism evidence="2 3">
    <name type="scientific">Miscanthus lutarioriparius</name>
    <dbReference type="NCBI Taxonomy" id="422564"/>
    <lineage>
        <taxon>Eukaryota</taxon>
        <taxon>Viridiplantae</taxon>
        <taxon>Streptophyta</taxon>
        <taxon>Embryophyta</taxon>
        <taxon>Tracheophyta</taxon>
        <taxon>Spermatophyta</taxon>
        <taxon>Magnoliopsida</taxon>
        <taxon>Liliopsida</taxon>
        <taxon>Poales</taxon>
        <taxon>Poaceae</taxon>
        <taxon>PACMAD clade</taxon>
        <taxon>Panicoideae</taxon>
        <taxon>Andropogonodae</taxon>
        <taxon>Andropogoneae</taxon>
        <taxon>Saccharinae</taxon>
        <taxon>Miscanthus</taxon>
    </lineage>
</organism>
<accession>A0A811RKF5</accession>
<feature type="region of interest" description="Disordered" evidence="1">
    <location>
        <begin position="46"/>
        <end position="79"/>
    </location>
</feature>
<protein>
    <submittedName>
        <fullName evidence="2">Uncharacterized protein</fullName>
    </submittedName>
</protein>
<reference evidence="2" key="1">
    <citation type="submission" date="2020-10" db="EMBL/GenBank/DDBJ databases">
        <authorList>
            <person name="Han B."/>
            <person name="Lu T."/>
            <person name="Zhao Q."/>
            <person name="Huang X."/>
            <person name="Zhao Y."/>
        </authorList>
    </citation>
    <scope>NUCLEOTIDE SEQUENCE</scope>
</reference>
<evidence type="ECO:0000313" key="2">
    <source>
        <dbReference type="EMBL" id="CAD6270493.1"/>
    </source>
</evidence>